<accession>A0A6C0DCT3</accession>
<dbReference type="EMBL" id="MN739576">
    <property type="protein sequence ID" value="QHT13749.1"/>
    <property type="molecule type" value="Genomic_DNA"/>
</dbReference>
<protein>
    <recommendedName>
        <fullName evidence="2">RING-type domain-containing protein</fullName>
    </recommendedName>
</protein>
<evidence type="ECO:0000313" key="1">
    <source>
        <dbReference type="EMBL" id="QHT13749.1"/>
    </source>
</evidence>
<name>A0A6C0DCT3_9ZZZZ</name>
<proteinExistence type="predicted"/>
<dbReference type="Gene3D" id="3.30.40.10">
    <property type="entry name" value="Zinc/RING finger domain, C3HC4 (zinc finger)"/>
    <property type="match status" value="1"/>
</dbReference>
<dbReference type="SUPFAM" id="SSF57850">
    <property type="entry name" value="RING/U-box"/>
    <property type="match status" value="1"/>
</dbReference>
<sequence>MSLTLPMNFVLYLPWRKVLKNRYIRVIRTLAPDSSDSHGADGILTAAPYDSVPVTFSAAQPYAETHTYHFQSGVKLRLAEMPSASQNGATVRVFRMTGSVPSALGSGFRATNMLAILPSPSPSLSSSSFIDASGASAYTIYSPYAYASASAAASAPTTTVTTIAPPVPATTMALEANSKSKKFSTAKSNLPTIGVHIATQLLELAQLKHDMCPITAEEFITGETAVMPCGHMFMRFGLEETFKAPVSKNICPCCRQKGNIVIV</sequence>
<reference evidence="1" key="1">
    <citation type="journal article" date="2020" name="Nature">
        <title>Giant virus diversity and host interactions through global metagenomics.</title>
        <authorList>
            <person name="Schulz F."/>
            <person name="Roux S."/>
            <person name="Paez-Espino D."/>
            <person name="Jungbluth S."/>
            <person name="Walsh D.A."/>
            <person name="Denef V.J."/>
            <person name="McMahon K.D."/>
            <person name="Konstantinidis K.T."/>
            <person name="Eloe-Fadrosh E.A."/>
            <person name="Kyrpides N.C."/>
            <person name="Woyke T."/>
        </authorList>
    </citation>
    <scope>NUCLEOTIDE SEQUENCE</scope>
    <source>
        <strain evidence="1">GVMAG-M-3300023174-132</strain>
    </source>
</reference>
<dbReference type="InterPro" id="IPR013083">
    <property type="entry name" value="Znf_RING/FYVE/PHD"/>
</dbReference>
<evidence type="ECO:0008006" key="2">
    <source>
        <dbReference type="Google" id="ProtNLM"/>
    </source>
</evidence>
<dbReference type="AlphaFoldDB" id="A0A6C0DCT3"/>
<organism evidence="1">
    <name type="scientific">viral metagenome</name>
    <dbReference type="NCBI Taxonomy" id="1070528"/>
    <lineage>
        <taxon>unclassified sequences</taxon>
        <taxon>metagenomes</taxon>
        <taxon>organismal metagenomes</taxon>
    </lineage>
</organism>